<organism evidence="2 3">
    <name type="scientific">Nitrospina gracilis (strain 3/211)</name>
    <dbReference type="NCBI Taxonomy" id="1266370"/>
    <lineage>
        <taxon>Bacteria</taxon>
        <taxon>Pseudomonadati</taxon>
        <taxon>Nitrospinota/Tectimicrobiota group</taxon>
        <taxon>Nitrospinota</taxon>
        <taxon>Nitrospinia</taxon>
        <taxon>Nitrospinales</taxon>
        <taxon>Nitrospinaceae</taxon>
        <taxon>Nitrospina</taxon>
    </lineage>
</organism>
<gene>
    <name evidence="2" type="ORF">NITGR_250037</name>
</gene>
<reference evidence="2 3" key="1">
    <citation type="journal article" date="2013" name="Front. Microbiol.">
        <title>The genome of Nitrospina gracilis illuminates the metabolism and evolution of the major marine nitrite oxidizer.</title>
        <authorList>
            <person name="Luecker S."/>
            <person name="Nowka B."/>
            <person name="Rattei T."/>
            <person name="Spieck E."/>
            <person name="and Daims H."/>
        </authorList>
    </citation>
    <scope>NUCLEOTIDE SEQUENCE [LARGE SCALE GENOMIC DNA]</scope>
    <source>
        <strain evidence="2 3">3/211</strain>
    </source>
</reference>
<sequence>MERSITLDLDFIFSNLDEILPGVFSSELRALKGQPSEPDLGNASEGKAPIIMNCH</sequence>
<dbReference type="InParanoid" id="M1YXB2"/>
<evidence type="ECO:0000313" key="3">
    <source>
        <dbReference type="Proteomes" id="UP000011704"/>
    </source>
</evidence>
<dbReference type="STRING" id="1266370.NITGR_250037"/>
<proteinExistence type="predicted"/>
<dbReference type="Proteomes" id="UP000011704">
    <property type="component" value="Unassembled WGS sequence"/>
</dbReference>
<evidence type="ECO:0000313" key="2">
    <source>
        <dbReference type="EMBL" id="CCQ90124.1"/>
    </source>
</evidence>
<evidence type="ECO:0000256" key="1">
    <source>
        <dbReference type="SAM" id="MobiDB-lite"/>
    </source>
</evidence>
<name>M1YXB2_NITG3</name>
<dbReference type="AlphaFoldDB" id="M1YXB2"/>
<feature type="region of interest" description="Disordered" evidence="1">
    <location>
        <begin position="34"/>
        <end position="55"/>
    </location>
</feature>
<dbReference type="EMBL" id="CAQJ01000028">
    <property type="protein sequence ID" value="CCQ90124.1"/>
    <property type="molecule type" value="Genomic_DNA"/>
</dbReference>
<protein>
    <submittedName>
        <fullName evidence="2">Uncharacterized protein</fullName>
    </submittedName>
</protein>
<comment type="caution">
    <text evidence="2">The sequence shown here is derived from an EMBL/GenBank/DDBJ whole genome shotgun (WGS) entry which is preliminary data.</text>
</comment>
<keyword evidence="3" id="KW-1185">Reference proteome</keyword>
<accession>M1YXB2</accession>
<dbReference type="HOGENOM" id="CLU_3027676_0_0_0"/>